<protein>
    <submittedName>
        <fullName evidence="2">Putative ABC-transporter type IV</fullName>
    </submittedName>
</protein>
<dbReference type="eggNOG" id="COG4905">
    <property type="taxonomic scope" value="Bacteria"/>
</dbReference>
<feature type="transmembrane region" description="Helical" evidence="1">
    <location>
        <begin position="150"/>
        <end position="170"/>
    </location>
</feature>
<gene>
    <name evidence="2" type="ORF">SAMN04487885_12810</name>
</gene>
<dbReference type="EMBL" id="FOOE01000028">
    <property type="protein sequence ID" value="SFG13534.1"/>
    <property type="molecule type" value="Genomic_DNA"/>
</dbReference>
<dbReference type="AlphaFoldDB" id="A0A1I2PBR7"/>
<keyword evidence="3" id="KW-1185">Reference proteome</keyword>
<feature type="transmembrane region" description="Helical" evidence="1">
    <location>
        <begin position="42"/>
        <end position="62"/>
    </location>
</feature>
<keyword evidence="1" id="KW-0812">Transmembrane</keyword>
<evidence type="ECO:0000313" key="3">
    <source>
        <dbReference type="Proteomes" id="UP000182135"/>
    </source>
</evidence>
<feature type="transmembrane region" description="Helical" evidence="1">
    <location>
        <begin position="111"/>
        <end position="130"/>
    </location>
</feature>
<dbReference type="Proteomes" id="UP000182135">
    <property type="component" value="Unassembled WGS sequence"/>
</dbReference>
<keyword evidence="1" id="KW-0472">Membrane</keyword>
<accession>A0A1I2PBR7</accession>
<dbReference type="RefSeq" id="WP_051196337.1">
    <property type="nucleotide sequence ID" value="NZ_BAAACD010000036.1"/>
</dbReference>
<keyword evidence="1" id="KW-1133">Transmembrane helix</keyword>
<feature type="transmembrane region" description="Helical" evidence="1">
    <location>
        <begin position="12"/>
        <end position="30"/>
    </location>
</feature>
<sequence length="301" mass="34959">MSSEMITLYNYILWFLFYSFVGWVYESILCSVDERKLINRGFLNGPYCPIYGSGAIAMIVCLRSQTNIITIFLLGALLACTIEYITSWVLEKLFHARWWDYTPRKFNIKGRICLIGAVVFGLFSVFLIKIVHPYIVEWTYKIPTYIRVNITLALSVLIMIDFVVTVINIVKFNEKLHQAQIEINTFIKESIDRAEEVKKTIEETIPKAGEIKKIIQETIPKAGEVRKVLEESFEGSAAYADKVKKSIEENIKNNKSNEYIKALVKKLNYQEKHILKTFPHFKSTKYSETLEKLKEAIKRKI</sequence>
<evidence type="ECO:0000313" key="2">
    <source>
        <dbReference type="EMBL" id="SFG13534.1"/>
    </source>
</evidence>
<feature type="transmembrane region" description="Helical" evidence="1">
    <location>
        <begin position="68"/>
        <end position="90"/>
    </location>
</feature>
<name>A0A1I2PBR7_9CLOT</name>
<organism evidence="2 3">
    <name type="scientific">Clostridium cadaveris</name>
    <dbReference type="NCBI Taxonomy" id="1529"/>
    <lineage>
        <taxon>Bacteria</taxon>
        <taxon>Bacillati</taxon>
        <taxon>Bacillota</taxon>
        <taxon>Clostridia</taxon>
        <taxon>Eubacteriales</taxon>
        <taxon>Clostridiaceae</taxon>
        <taxon>Clostridium</taxon>
    </lineage>
</organism>
<reference evidence="2 3" key="1">
    <citation type="submission" date="2016-10" db="EMBL/GenBank/DDBJ databases">
        <authorList>
            <person name="de Groot N.N."/>
        </authorList>
    </citation>
    <scope>NUCLEOTIDE SEQUENCE [LARGE SCALE GENOMIC DNA]</scope>
    <source>
        <strain evidence="2 3">NLAE-zl-G419</strain>
    </source>
</reference>
<dbReference type="Pfam" id="PF06541">
    <property type="entry name" value="ABC_trans_CmpB"/>
    <property type="match status" value="1"/>
</dbReference>
<proteinExistence type="predicted"/>
<evidence type="ECO:0000256" key="1">
    <source>
        <dbReference type="SAM" id="Phobius"/>
    </source>
</evidence>
<dbReference type="InterPro" id="IPR010540">
    <property type="entry name" value="CmpB_TMEM229"/>
</dbReference>
<dbReference type="STRING" id="1529.SAMN04487885_12810"/>